<feature type="compositionally biased region" description="Polar residues" evidence="1">
    <location>
        <begin position="19"/>
        <end position="29"/>
    </location>
</feature>
<feature type="region of interest" description="Disordered" evidence="1">
    <location>
        <begin position="1"/>
        <end position="29"/>
    </location>
</feature>
<name>A0A2I0KEL4_PUNGR</name>
<accession>A0A2I0KEL4</accession>
<keyword evidence="3" id="KW-1185">Reference proteome</keyword>
<evidence type="ECO:0000313" key="2">
    <source>
        <dbReference type="EMBL" id="PKI66949.1"/>
    </source>
</evidence>
<gene>
    <name evidence="2" type="ORF">CRG98_012712</name>
</gene>
<dbReference type="Proteomes" id="UP000233551">
    <property type="component" value="Unassembled WGS sequence"/>
</dbReference>
<sequence>MGWGALGSTSPRLEKHGPQKSQTHGSLNSADRFFFKAPEGCSRLMSAGRPSDNVAKSIARIAEHIARIRPSRRDQFEEVMETVAVHMALDQVMAQEVALEIVATMVVAEAVKEKVVVVEEVVGKEEVVEEGEEVLEVEARAQEAVLGSGYGRGQFMYT</sequence>
<proteinExistence type="predicted"/>
<dbReference type="AlphaFoldDB" id="A0A2I0KEL4"/>
<evidence type="ECO:0000256" key="1">
    <source>
        <dbReference type="SAM" id="MobiDB-lite"/>
    </source>
</evidence>
<evidence type="ECO:0000313" key="3">
    <source>
        <dbReference type="Proteomes" id="UP000233551"/>
    </source>
</evidence>
<comment type="caution">
    <text evidence="2">The sequence shown here is derived from an EMBL/GenBank/DDBJ whole genome shotgun (WGS) entry which is preliminary data.</text>
</comment>
<reference evidence="2 3" key="1">
    <citation type="submission" date="2017-11" db="EMBL/GenBank/DDBJ databases">
        <title>De-novo sequencing of pomegranate (Punica granatum L.) genome.</title>
        <authorList>
            <person name="Akparov Z."/>
            <person name="Amiraslanov A."/>
            <person name="Hajiyeva S."/>
            <person name="Abbasov M."/>
            <person name="Kaur K."/>
            <person name="Hamwieh A."/>
            <person name="Solovyev V."/>
            <person name="Salamov A."/>
            <person name="Braich B."/>
            <person name="Kosarev P."/>
            <person name="Mahmoud A."/>
            <person name="Hajiyev E."/>
            <person name="Babayeva S."/>
            <person name="Izzatullayeva V."/>
            <person name="Mammadov A."/>
            <person name="Mammadov A."/>
            <person name="Sharifova S."/>
            <person name="Ojaghi J."/>
            <person name="Eynullazada K."/>
            <person name="Bayramov B."/>
            <person name="Abdulazimova A."/>
            <person name="Shahmuradov I."/>
        </authorList>
    </citation>
    <scope>NUCLEOTIDE SEQUENCE [LARGE SCALE GENOMIC DNA]</scope>
    <source>
        <strain evidence="3">cv. AG2017</strain>
        <tissue evidence="2">Leaf</tissue>
    </source>
</reference>
<organism evidence="2 3">
    <name type="scientific">Punica granatum</name>
    <name type="common">Pomegranate</name>
    <dbReference type="NCBI Taxonomy" id="22663"/>
    <lineage>
        <taxon>Eukaryota</taxon>
        <taxon>Viridiplantae</taxon>
        <taxon>Streptophyta</taxon>
        <taxon>Embryophyta</taxon>
        <taxon>Tracheophyta</taxon>
        <taxon>Spermatophyta</taxon>
        <taxon>Magnoliopsida</taxon>
        <taxon>eudicotyledons</taxon>
        <taxon>Gunneridae</taxon>
        <taxon>Pentapetalae</taxon>
        <taxon>rosids</taxon>
        <taxon>malvids</taxon>
        <taxon>Myrtales</taxon>
        <taxon>Lythraceae</taxon>
        <taxon>Punica</taxon>
    </lineage>
</organism>
<dbReference type="EMBL" id="PGOL01000652">
    <property type="protein sequence ID" value="PKI66949.1"/>
    <property type="molecule type" value="Genomic_DNA"/>
</dbReference>
<protein>
    <submittedName>
        <fullName evidence="2">Uncharacterized protein</fullName>
    </submittedName>
</protein>